<protein>
    <submittedName>
        <fullName evidence="2">Uncharacterized membrane protein HdeD (DUF308 family)</fullName>
    </submittedName>
</protein>
<gene>
    <name evidence="2" type="ORF">FB468_1346</name>
</gene>
<dbReference type="InterPro" id="IPR005325">
    <property type="entry name" value="DUF308_memb"/>
</dbReference>
<feature type="transmembrane region" description="Helical" evidence="1">
    <location>
        <begin position="44"/>
        <end position="63"/>
    </location>
</feature>
<dbReference type="Gene3D" id="3.40.50.1820">
    <property type="entry name" value="alpha/beta hydrolase"/>
    <property type="match status" value="2"/>
</dbReference>
<dbReference type="SUPFAM" id="SSF53474">
    <property type="entry name" value="alpha/beta-Hydrolases"/>
    <property type="match status" value="1"/>
</dbReference>
<dbReference type="InterPro" id="IPR005152">
    <property type="entry name" value="Lipase_secreted"/>
</dbReference>
<feature type="transmembrane region" description="Helical" evidence="1">
    <location>
        <begin position="20"/>
        <end position="38"/>
    </location>
</feature>
<dbReference type="EMBL" id="VFON01000001">
    <property type="protein sequence ID" value="TQL43326.1"/>
    <property type="molecule type" value="Genomic_DNA"/>
</dbReference>
<dbReference type="PANTHER" id="PTHR34853">
    <property type="match status" value="1"/>
</dbReference>
<name>A0A542Y5J2_9MICO</name>
<dbReference type="PANTHER" id="PTHR34853:SF1">
    <property type="entry name" value="LIPASE 5"/>
    <property type="match status" value="1"/>
</dbReference>
<proteinExistence type="predicted"/>
<dbReference type="Proteomes" id="UP000319094">
    <property type="component" value="Unassembled WGS sequence"/>
</dbReference>
<keyword evidence="1" id="KW-0812">Transmembrane</keyword>
<organism evidence="2 3">
    <name type="scientific">Leucobacter komagatae</name>
    <dbReference type="NCBI Taxonomy" id="55969"/>
    <lineage>
        <taxon>Bacteria</taxon>
        <taxon>Bacillati</taxon>
        <taxon>Actinomycetota</taxon>
        <taxon>Actinomycetes</taxon>
        <taxon>Micrococcales</taxon>
        <taxon>Microbacteriaceae</taxon>
        <taxon>Leucobacter</taxon>
    </lineage>
</organism>
<dbReference type="Pfam" id="PF03583">
    <property type="entry name" value="LIP"/>
    <property type="match status" value="1"/>
</dbReference>
<evidence type="ECO:0000313" key="3">
    <source>
        <dbReference type="Proteomes" id="UP000319094"/>
    </source>
</evidence>
<dbReference type="STRING" id="55969.SD72_13610"/>
<keyword evidence="1" id="KW-0472">Membrane</keyword>
<evidence type="ECO:0000256" key="1">
    <source>
        <dbReference type="SAM" id="Phobius"/>
    </source>
</evidence>
<accession>A0A542Y5J2</accession>
<dbReference type="InterPro" id="IPR029058">
    <property type="entry name" value="AB_hydrolase_fold"/>
</dbReference>
<feature type="transmembrane region" description="Helical" evidence="1">
    <location>
        <begin position="70"/>
        <end position="90"/>
    </location>
</feature>
<comment type="caution">
    <text evidence="2">The sequence shown here is derived from an EMBL/GenBank/DDBJ whole genome shotgun (WGS) entry which is preliminary data.</text>
</comment>
<dbReference type="AlphaFoldDB" id="A0A542Y5J2"/>
<dbReference type="Pfam" id="PF03729">
    <property type="entry name" value="DUF308"/>
    <property type="match status" value="2"/>
</dbReference>
<keyword evidence="3" id="KW-1185">Reference proteome</keyword>
<dbReference type="GO" id="GO:0016042">
    <property type="term" value="P:lipid catabolic process"/>
    <property type="evidence" value="ECO:0007669"/>
    <property type="project" value="InterPro"/>
</dbReference>
<feature type="transmembrane region" description="Helical" evidence="1">
    <location>
        <begin position="151"/>
        <end position="173"/>
    </location>
</feature>
<sequence>MPLKSTITASLSSFAEPVRALIGVAGVALGVLLVLAPLSTQQIAVVTGIGLALAGIAAALLPTLDGFTRVSARVFGAVLFVLGTIIAVWPAGGAPWISFVVGASLIGHGVLQTVQVIRHGGDQRATSVIIALASIVFGVVALAWPVLTLTFFRLGVGAWFVFFGLQLVMAALYSGGRDPERPRGRVARWSRTIGASLALILAVAVALGSNWALGGVPLPQPGAFYAAPASVPAEPGKLIRSEQLREGVPRGADAWRILYTTTNADGSPAISSGTIVAPTARGDEPLPLLSVAHGTTGVAAKCAPSLSATPFADGAGAALEQLVVDNGWAAVTSDYIGLGTAGAHPYLIGEAEARNVLDAARAAREFSEVTVTNETVVWGHSQGGQGALWTGQLAASYAPDVTVQGVAAFAPAADLFGLAEVNKNDAVGKTVSAYIAATWSELYPQLNLESQLTPGSARGVEKIQNLCFNGKDVLGAILHGTQVPNQIFPDSLLDGEFGDLLRAQTPVGPFPAPVLVAQGSADPLVRPEQQQRWVEERCGAGAEIDYREFAGLDHLTLVAAESPLTPQLVEWTLARAAGEPATPNCDARP</sequence>
<dbReference type="GO" id="GO:0004806">
    <property type="term" value="F:triacylglycerol lipase activity"/>
    <property type="evidence" value="ECO:0007669"/>
    <property type="project" value="InterPro"/>
</dbReference>
<feature type="transmembrane region" description="Helical" evidence="1">
    <location>
        <begin position="193"/>
        <end position="213"/>
    </location>
</feature>
<keyword evidence="1" id="KW-1133">Transmembrane helix</keyword>
<evidence type="ECO:0000313" key="2">
    <source>
        <dbReference type="EMBL" id="TQL43326.1"/>
    </source>
</evidence>
<reference evidence="2 3" key="1">
    <citation type="submission" date="2019-06" db="EMBL/GenBank/DDBJ databases">
        <title>Sequencing the genomes of 1000 actinobacteria strains.</title>
        <authorList>
            <person name="Klenk H.-P."/>
        </authorList>
    </citation>
    <scope>NUCLEOTIDE SEQUENCE [LARGE SCALE GENOMIC DNA]</scope>
    <source>
        <strain evidence="2 3">DSM 8803</strain>
    </source>
</reference>
<feature type="transmembrane region" description="Helical" evidence="1">
    <location>
        <begin position="96"/>
        <end position="114"/>
    </location>
</feature>
<dbReference type="RefSeq" id="WP_246055786.1">
    <property type="nucleotide sequence ID" value="NZ_BAAAUY010000010.1"/>
</dbReference>
<feature type="transmembrane region" description="Helical" evidence="1">
    <location>
        <begin position="126"/>
        <end position="145"/>
    </location>
</feature>